<dbReference type="InterPro" id="IPR045051">
    <property type="entry name" value="SBT"/>
</dbReference>
<feature type="active site" description="Charge relay system" evidence="4 5">
    <location>
        <position position="547"/>
    </location>
</feature>
<dbReference type="Gene3D" id="3.50.30.30">
    <property type="match status" value="1"/>
</dbReference>
<evidence type="ECO:0000256" key="4">
    <source>
        <dbReference type="PIRSR" id="PIRSR615500-1"/>
    </source>
</evidence>
<gene>
    <name evidence="10" type="ORF">D0Z08_25330</name>
</gene>
<dbReference type="Proteomes" id="UP000283644">
    <property type="component" value="Unassembled WGS sequence"/>
</dbReference>
<feature type="domain" description="Inhibitor I9" evidence="9">
    <location>
        <begin position="87"/>
        <end position="129"/>
    </location>
</feature>
<protein>
    <recommendedName>
        <fullName evidence="12">Peptidase S8/S53 domain-containing protein</fullName>
    </recommendedName>
</protein>
<comment type="caution">
    <text evidence="10">The sequence shown here is derived from an EMBL/GenBank/DDBJ whole genome shotgun (WGS) entry which is preliminary data.</text>
</comment>
<dbReference type="CDD" id="cd02120">
    <property type="entry name" value="PA_subtilisin_like"/>
    <property type="match status" value="1"/>
</dbReference>
<dbReference type="PROSITE" id="PS51892">
    <property type="entry name" value="SUBTILASE"/>
    <property type="match status" value="1"/>
</dbReference>
<dbReference type="SUPFAM" id="SSF52743">
    <property type="entry name" value="Subtilisin-like"/>
    <property type="match status" value="1"/>
</dbReference>
<dbReference type="PRINTS" id="PR00723">
    <property type="entry name" value="SUBTILISIN"/>
</dbReference>
<dbReference type="GO" id="GO:0006508">
    <property type="term" value="P:proteolysis"/>
    <property type="evidence" value="ECO:0007669"/>
    <property type="project" value="UniProtKB-KW"/>
</dbReference>
<feature type="chain" id="PRO_5019165301" description="Peptidase S8/S53 domain-containing protein" evidence="6">
    <location>
        <begin position="40"/>
        <end position="713"/>
    </location>
</feature>
<dbReference type="InterPro" id="IPR003137">
    <property type="entry name" value="PA_domain"/>
</dbReference>
<dbReference type="InterPro" id="IPR010259">
    <property type="entry name" value="S8pro/Inhibitor_I9"/>
</dbReference>
<evidence type="ECO:0000256" key="3">
    <source>
        <dbReference type="ARBA" id="ARBA00022825"/>
    </source>
</evidence>
<evidence type="ECO:0000259" key="7">
    <source>
        <dbReference type="Pfam" id="PF00082"/>
    </source>
</evidence>
<keyword evidence="1 5" id="KW-0645">Protease</keyword>
<dbReference type="InterPro" id="IPR015500">
    <property type="entry name" value="Peptidase_S8_subtilisin-rel"/>
</dbReference>
<evidence type="ECO:0000256" key="5">
    <source>
        <dbReference type="PROSITE-ProRule" id="PRU01240"/>
    </source>
</evidence>
<keyword evidence="2 5" id="KW-0378">Hydrolase</keyword>
<feature type="active site" description="Charge relay system" evidence="4 5">
    <location>
        <position position="235"/>
    </location>
</feature>
<keyword evidence="6" id="KW-0732">Signal</keyword>
<feature type="domain" description="Peptidase S8/S53" evidence="7">
    <location>
        <begin position="152"/>
        <end position="581"/>
    </location>
</feature>
<proteinExistence type="inferred from homology"/>
<keyword evidence="3 5" id="KW-0720">Serine protease</keyword>
<evidence type="ECO:0000256" key="1">
    <source>
        <dbReference type="ARBA" id="ARBA00022670"/>
    </source>
</evidence>
<evidence type="ECO:0000313" key="11">
    <source>
        <dbReference type="Proteomes" id="UP000283644"/>
    </source>
</evidence>
<dbReference type="Pfam" id="PF02225">
    <property type="entry name" value="PA"/>
    <property type="match status" value="1"/>
</dbReference>
<dbReference type="Pfam" id="PF00082">
    <property type="entry name" value="Peptidase_S8"/>
    <property type="match status" value="1"/>
</dbReference>
<name>A0A417XVD6_9ACTN</name>
<dbReference type="Gene3D" id="3.40.50.200">
    <property type="entry name" value="Peptidase S8/S53 domain"/>
    <property type="match status" value="1"/>
</dbReference>
<evidence type="ECO:0000259" key="9">
    <source>
        <dbReference type="Pfam" id="PF05922"/>
    </source>
</evidence>
<dbReference type="AlphaFoldDB" id="A0A417XVD6"/>
<evidence type="ECO:0000313" key="10">
    <source>
        <dbReference type="EMBL" id="RHW24240.1"/>
    </source>
</evidence>
<dbReference type="GO" id="GO:0004252">
    <property type="term" value="F:serine-type endopeptidase activity"/>
    <property type="evidence" value="ECO:0007669"/>
    <property type="project" value="UniProtKB-UniRule"/>
</dbReference>
<feature type="signal peptide" evidence="6">
    <location>
        <begin position="1"/>
        <end position="39"/>
    </location>
</feature>
<comment type="similarity">
    <text evidence="5">Belongs to the peptidase S8 family.</text>
</comment>
<sequence length="713" mass="73469">MDRSGAVRAGRHRRRGRMRAAAIAAIVAASTLVAVPSHAEDDDSTSLHLVTLRGPGTAGRQGAAAPDVVAQRMLALQADLLDDIGAGDPVYQWTTALNGFAVELTEAQHEALVGDDRVALVEENAVRPLARVASAPAGSATRPDRRADRTGGAGTVIGFVDTGIDPASAAFSEVAALGRTPRRFAGSCTDAPDDGGWAETDCSAKVVGAQFYVDGFGADALRSASALSPRDTDGHGTASASIAAGTSDVAVRSGQHRLGRFSGVAPRARIAVYKACWSAPDPDDDGCATADLVAAIDRATSDRVDVLNLSVGGPSGTIDTVERALLGATEAGIVVTAAAGNSGSAAYAAHPSPWVITVGASMSARRVGAVVAANGPRLEGAMAATAPVRPAPLVLGEDAAAPGVSRADAAICAPGSLDARKVHEAVVLCERGDVARVEKSMTVRLADGAGMVLVNTAAGSTDADLHAVPTVHLSARDGRALRAWASDRRRPEVRLVSVGRERAPLRVARFSSGGDPTWSVIKPDLVAPGTGVLAATTDGWDVVSGTSTATAHVSGVAALLLSHRRNTPAEVRSALLTSTTPIGRQSGLRGGTGQVRISRVPPIAYLVDPRHYRGWLVGRRADLDLPQALMRTGRLVVRRTITNTGPRPLWLTTHLVGFDSPVHITPSAGLVRPGRTMTFTISLPAAPRATDKGTVAWNSAHGDETRLAVVITR</sequence>
<evidence type="ECO:0000259" key="8">
    <source>
        <dbReference type="Pfam" id="PF02225"/>
    </source>
</evidence>
<dbReference type="InterPro" id="IPR000209">
    <property type="entry name" value="Peptidase_S8/S53_dom"/>
</dbReference>
<evidence type="ECO:0000256" key="2">
    <source>
        <dbReference type="ARBA" id="ARBA00022801"/>
    </source>
</evidence>
<evidence type="ECO:0000256" key="6">
    <source>
        <dbReference type="SAM" id="SignalP"/>
    </source>
</evidence>
<dbReference type="InterPro" id="IPR036852">
    <property type="entry name" value="Peptidase_S8/S53_dom_sf"/>
</dbReference>
<dbReference type="EMBL" id="QXGH01000034">
    <property type="protein sequence ID" value="RHW24240.1"/>
    <property type="molecule type" value="Genomic_DNA"/>
</dbReference>
<dbReference type="Pfam" id="PF05922">
    <property type="entry name" value="Inhibitor_I9"/>
    <property type="match status" value="1"/>
</dbReference>
<organism evidence="10 11">
    <name type="scientific">Nocardioides immobilis</name>
    <dbReference type="NCBI Taxonomy" id="2049295"/>
    <lineage>
        <taxon>Bacteria</taxon>
        <taxon>Bacillati</taxon>
        <taxon>Actinomycetota</taxon>
        <taxon>Actinomycetes</taxon>
        <taxon>Propionibacteriales</taxon>
        <taxon>Nocardioidaceae</taxon>
        <taxon>Nocardioides</taxon>
    </lineage>
</organism>
<keyword evidence="11" id="KW-1185">Reference proteome</keyword>
<reference evidence="10 11" key="1">
    <citation type="submission" date="2018-09" db="EMBL/GenBank/DDBJ databases">
        <title>Genome sequencing of Nocardioides immobilis CCTCC AB 2017083 for comparison to Nocardioides silvaticus.</title>
        <authorList>
            <person name="Li C."/>
            <person name="Wang G."/>
        </authorList>
    </citation>
    <scope>NUCLEOTIDE SEQUENCE [LARGE SCALE GENOMIC DNA]</scope>
    <source>
        <strain evidence="10 11">CCTCC AB 2017083</strain>
    </source>
</reference>
<dbReference type="PANTHER" id="PTHR10795">
    <property type="entry name" value="PROPROTEIN CONVERTASE SUBTILISIN/KEXIN"/>
    <property type="match status" value="1"/>
</dbReference>
<accession>A0A417XVD6</accession>
<evidence type="ECO:0008006" key="12">
    <source>
        <dbReference type="Google" id="ProtNLM"/>
    </source>
</evidence>
<feature type="active site" description="Charge relay system" evidence="4 5">
    <location>
        <position position="161"/>
    </location>
</feature>
<feature type="domain" description="PA" evidence="8">
    <location>
        <begin position="408"/>
        <end position="481"/>
    </location>
</feature>